<name>A0A420RWN3_GIBIN</name>
<evidence type="ECO:0000313" key="2">
    <source>
        <dbReference type="Proteomes" id="UP000283569"/>
    </source>
</evidence>
<accession>A0A420RWN3</accession>
<dbReference type="InterPro" id="IPR013320">
    <property type="entry name" value="ConA-like_dom_sf"/>
</dbReference>
<dbReference type="EMBL" id="MRDB01000133">
    <property type="protein sequence ID" value="RKL21442.1"/>
    <property type="molecule type" value="Genomic_DNA"/>
</dbReference>
<gene>
    <name evidence="1" type="ORF">BFJ72_g14851</name>
</gene>
<comment type="caution">
    <text evidence="1">The sequence shown here is derived from an EMBL/GenBank/DDBJ whole genome shotgun (WGS) entry which is preliminary data.</text>
</comment>
<evidence type="ECO:0000313" key="1">
    <source>
        <dbReference type="EMBL" id="RKL21442.1"/>
    </source>
</evidence>
<reference evidence="1 2" key="1">
    <citation type="journal article" date="2018" name="Sci. Rep.">
        <title>Characterisation of pathogen-specific regions and novel effector candidates in Fusarium oxysporum f. sp. cepae.</title>
        <authorList>
            <person name="Armitage A.D."/>
            <person name="Taylor A."/>
            <person name="Sobczyk M.K."/>
            <person name="Baxter L."/>
            <person name="Greenfield B.P."/>
            <person name="Bates H.J."/>
            <person name="Wilson F."/>
            <person name="Jackson A.C."/>
            <person name="Ott S."/>
            <person name="Harrison R.J."/>
            <person name="Clarkson J.P."/>
        </authorList>
    </citation>
    <scope>NUCLEOTIDE SEQUENCE [LARGE SCALE GENOMIC DNA]</scope>
    <source>
        <strain evidence="1 2">Fp_A8</strain>
    </source>
</reference>
<proteinExistence type="predicted"/>
<dbReference type="SUPFAM" id="SSF49899">
    <property type="entry name" value="Concanavalin A-like lectins/glucanases"/>
    <property type="match status" value="1"/>
</dbReference>
<protein>
    <submittedName>
        <fullName evidence="1">Uncharacterized protein</fullName>
    </submittedName>
</protein>
<dbReference type="Proteomes" id="UP000283569">
    <property type="component" value="Unassembled WGS sequence"/>
</dbReference>
<dbReference type="Gene3D" id="2.60.120.200">
    <property type="match status" value="1"/>
</dbReference>
<organism evidence="1 2">
    <name type="scientific">Gibberella intermedia</name>
    <name type="common">Bulb rot disease fungus</name>
    <name type="synonym">Fusarium proliferatum</name>
    <dbReference type="NCBI Taxonomy" id="948311"/>
    <lineage>
        <taxon>Eukaryota</taxon>
        <taxon>Fungi</taxon>
        <taxon>Dikarya</taxon>
        <taxon>Ascomycota</taxon>
        <taxon>Pezizomycotina</taxon>
        <taxon>Sordariomycetes</taxon>
        <taxon>Hypocreomycetidae</taxon>
        <taxon>Hypocreales</taxon>
        <taxon>Nectriaceae</taxon>
        <taxon>Fusarium</taxon>
        <taxon>Fusarium fujikuroi species complex</taxon>
    </lineage>
</organism>
<sequence>MGLDIPGDGIFIDEPDVVDFAPNSSIPANFGYWRWPDKAAYMVPPQGHPNTRRLSPPHANITAGWENYTAGYQIVNLTMITRLQTATLFWYSIDFSFQPSVSDEEVGVTVFLNQVQNINLGIVILRADVTTNATSNSTLVPHFRFLVSGRGSEEKNIPRPSVKPVPETWLQNPIRLSI</sequence>
<dbReference type="AlphaFoldDB" id="A0A420RWN3"/>